<keyword evidence="1" id="KW-0732">Signal</keyword>
<evidence type="ECO:0000256" key="1">
    <source>
        <dbReference type="SAM" id="SignalP"/>
    </source>
</evidence>
<sequence length="390" mass="42992">MRKGESLMKSKSILKVMSITAVSAAIVGAALLHSSISSAAVGAMDEIKLSDINGHWAAEQIGNAVKSGYVDGYEDGTFLPEKSVSRAEFITMLTKALKLKTGEEGSAWYTKYNNAVVSAGIHRYADFKQDINGAISRQEMMRLVVRATRPDFQKPESEVSDKAFVYQAVKAGLIQGFDRGALGLDDATNRAQAVMVIDRVLKINGGGKLDVDKAALSYAEVNLNGSNTRTMWNTQSVALPTKVDLGSNVDVTLDKIIVVDMDDPNGAYKEWFPNEAIGKSNKKPLGSEYLVAVHYVIENKTAQDHEFFSIMRLRPEGFTWGAILPEKQYLTPIKGTQGFYLDEVKTMDGWYLMTTEKKWVDKAVSDSLPILESFVYISDTSIKFPLTLRN</sequence>
<dbReference type="EMBL" id="VNJI01000039">
    <property type="protein sequence ID" value="TVY07323.1"/>
    <property type="molecule type" value="Genomic_DNA"/>
</dbReference>
<name>A0A559K5E8_9BACL</name>
<dbReference type="OrthoDB" id="5845122at2"/>
<gene>
    <name evidence="3" type="ORF">FPZ49_24580</name>
</gene>
<feature type="domain" description="SLH" evidence="2">
    <location>
        <begin position="44"/>
        <end position="107"/>
    </location>
</feature>
<accession>A0A559K5E8</accession>
<dbReference type="Proteomes" id="UP000317036">
    <property type="component" value="Unassembled WGS sequence"/>
</dbReference>
<comment type="caution">
    <text evidence="3">The sequence shown here is derived from an EMBL/GenBank/DDBJ whole genome shotgun (WGS) entry which is preliminary data.</text>
</comment>
<dbReference type="PROSITE" id="PS51272">
    <property type="entry name" value="SLH"/>
    <property type="match status" value="1"/>
</dbReference>
<evidence type="ECO:0000259" key="2">
    <source>
        <dbReference type="PROSITE" id="PS51272"/>
    </source>
</evidence>
<reference evidence="3 4" key="1">
    <citation type="submission" date="2019-07" db="EMBL/GenBank/DDBJ databases">
        <authorList>
            <person name="Kim J."/>
        </authorList>
    </citation>
    <scope>NUCLEOTIDE SEQUENCE [LARGE SCALE GENOMIC DNA]</scope>
    <source>
        <strain evidence="3 4">JC52</strain>
    </source>
</reference>
<keyword evidence="4" id="KW-1185">Reference proteome</keyword>
<dbReference type="Pfam" id="PF00395">
    <property type="entry name" value="SLH"/>
    <property type="match status" value="1"/>
</dbReference>
<dbReference type="InterPro" id="IPR001119">
    <property type="entry name" value="SLH_dom"/>
</dbReference>
<evidence type="ECO:0000313" key="3">
    <source>
        <dbReference type="EMBL" id="TVY07323.1"/>
    </source>
</evidence>
<feature type="signal peptide" evidence="1">
    <location>
        <begin position="1"/>
        <end position="39"/>
    </location>
</feature>
<organism evidence="3 4">
    <name type="scientific">Paenibacillus cremeus</name>
    <dbReference type="NCBI Taxonomy" id="2163881"/>
    <lineage>
        <taxon>Bacteria</taxon>
        <taxon>Bacillati</taxon>
        <taxon>Bacillota</taxon>
        <taxon>Bacilli</taxon>
        <taxon>Bacillales</taxon>
        <taxon>Paenibacillaceae</taxon>
        <taxon>Paenibacillus</taxon>
    </lineage>
</organism>
<feature type="chain" id="PRO_5022088757" evidence="1">
    <location>
        <begin position="40"/>
        <end position="390"/>
    </location>
</feature>
<proteinExistence type="predicted"/>
<evidence type="ECO:0000313" key="4">
    <source>
        <dbReference type="Proteomes" id="UP000317036"/>
    </source>
</evidence>
<protein>
    <submittedName>
        <fullName evidence="3">S-layer homology domain-containing protein</fullName>
    </submittedName>
</protein>
<dbReference type="AlphaFoldDB" id="A0A559K5E8"/>